<reference evidence="1 2" key="2">
    <citation type="submission" date="2015-10" db="EMBL/GenBank/DDBJ databases">
        <title>Comparative genomics and high-throughput reverse genetic screens identify a new phytobacterial MAMP and an Arabidopsis receptor required for immune elicitation.</title>
        <authorList>
            <person name="Mott G.A."/>
            <person name="Thakur S."/>
            <person name="Wang P.W."/>
            <person name="Desveaux D."/>
            <person name="Guttman D.S."/>
        </authorList>
    </citation>
    <scope>NUCLEOTIDE SEQUENCE [LARGE SCALE GENOMIC DNA]</scope>
    <source>
        <strain evidence="1 2">107</strain>
    </source>
</reference>
<proteinExistence type="predicted"/>
<dbReference type="EMBL" id="LGLK01000057">
    <property type="protein sequence ID" value="KPC17749.1"/>
    <property type="molecule type" value="Genomic_DNA"/>
</dbReference>
<sequence length="47" mass="5291">MPLTESDHQALQSLVERDKLVNGKRSKQEVIRDLIRENAAITGVDSE</sequence>
<evidence type="ECO:0008006" key="3">
    <source>
        <dbReference type="Google" id="ProtNLM"/>
    </source>
</evidence>
<evidence type="ECO:0000313" key="1">
    <source>
        <dbReference type="EMBL" id="KPC17749.1"/>
    </source>
</evidence>
<accession>A0ABR5KSI2</accession>
<gene>
    <name evidence="1" type="ORF">AC499_0951</name>
</gene>
<reference evidence="1 2" key="1">
    <citation type="submission" date="2015-07" db="EMBL/GenBank/DDBJ databases">
        <authorList>
            <person name="O'Brien H.E."/>
            <person name="Thakur S."/>
            <person name="Gong Y."/>
            <person name="Wang P.W."/>
            <person name="Guttman D.S."/>
        </authorList>
    </citation>
    <scope>NUCLEOTIDE SEQUENCE [LARGE SCALE GENOMIC DNA]</scope>
    <source>
        <strain evidence="1 2">107</strain>
    </source>
</reference>
<keyword evidence="2" id="KW-1185">Reference proteome</keyword>
<name>A0ABR5KSI2_PSEAV</name>
<comment type="caution">
    <text evidence="1">The sequence shown here is derived from an EMBL/GenBank/DDBJ whole genome shotgun (WGS) entry which is preliminary data.</text>
</comment>
<protein>
    <recommendedName>
        <fullName evidence="3">Ribbon-helix-helix protein CopG domain-containing protein</fullName>
    </recommendedName>
</protein>
<evidence type="ECO:0000313" key="2">
    <source>
        <dbReference type="Proteomes" id="UP000037943"/>
    </source>
</evidence>
<dbReference type="Proteomes" id="UP000037943">
    <property type="component" value="Unassembled WGS sequence"/>
</dbReference>
<organism evidence="1 2">
    <name type="scientific">Pseudomonas amygdali pv. lachrymans</name>
    <name type="common">Pseudomonas syringae pv. lachrymans</name>
    <dbReference type="NCBI Taxonomy" id="53707"/>
    <lineage>
        <taxon>Bacteria</taxon>
        <taxon>Pseudomonadati</taxon>
        <taxon>Pseudomonadota</taxon>
        <taxon>Gammaproteobacteria</taxon>
        <taxon>Pseudomonadales</taxon>
        <taxon>Pseudomonadaceae</taxon>
        <taxon>Pseudomonas</taxon>
        <taxon>Pseudomonas amygdali</taxon>
    </lineage>
</organism>